<dbReference type="EMBL" id="JAGFBS010000028">
    <property type="protein sequence ID" value="KAG6372349.1"/>
    <property type="molecule type" value="Genomic_DNA"/>
</dbReference>
<feature type="domain" description="EIF2B subunit epsilon/gamma LbH" evidence="10">
    <location>
        <begin position="269"/>
        <end position="348"/>
    </location>
</feature>
<evidence type="ECO:0000256" key="9">
    <source>
        <dbReference type="SAM" id="MobiDB-lite"/>
    </source>
</evidence>
<feature type="compositionally biased region" description="Basic and acidic residues" evidence="9">
    <location>
        <begin position="358"/>
        <end position="368"/>
    </location>
</feature>
<evidence type="ECO:0000313" key="12">
    <source>
        <dbReference type="Proteomes" id="UP000683000"/>
    </source>
</evidence>
<dbReference type="Gene3D" id="2.160.10.10">
    <property type="entry name" value="Hexapeptide repeat proteins"/>
    <property type="match status" value="1"/>
</dbReference>
<dbReference type="GO" id="GO:0005851">
    <property type="term" value="C:eukaryotic translation initiation factor 2B complex"/>
    <property type="evidence" value="ECO:0007669"/>
    <property type="project" value="TreeGrafter"/>
</dbReference>
<evidence type="ECO:0000313" key="11">
    <source>
        <dbReference type="EMBL" id="KAG6372349.1"/>
    </source>
</evidence>
<keyword evidence="12" id="KW-1185">Reference proteome</keyword>
<proteinExistence type="inferred from homology"/>
<feature type="region of interest" description="Disordered" evidence="9">
    <location>
        <begin position="358"/>
        <end position="396"/>
    </location>
</feature>
<dbReference type="Proteomes" id="UP000683000">
    <property type="component" value="Unassembled WGS sequence"/>
</dbReference>
<dbReference type="PANTHER" id="PTHR45989">
    <property type="entry name" value="TRANSLATION INITIATION FACTOR EIF-2B SUBUNIT GAMMA"/>
    <property type="match status" value="1"/>
</dbReference>
<dbReference type="SUPFAM" id="SSF53448">
    <property type="entry name" value="Nucleotide-diphospho-sugar transferases"/>
    <property type="match status" value="1"/>
</dbReference>
<comment type="caution">
    <text evidence="11">The sequence shown here is derived from an EMBL/GenBank/DDBJ whole genome shotgun (WGS) entry which is preliminary data.</text>
</comment>
<protein>
    <recommendedName>
        <fullName evidence="6">Translation initiation factor eIF2B subunit gamma</fullName>
    </recommendedName>
    <alternativeName>
        <fullName evidence="7">eIF2B GDP-GTP exchange factor subunit gamma</fullName>
    </alternativeName>
</protein>
<dbReference type="InterPro" id="IPR056764">
    <property type="entry name" value="LbH_EIF2B3/5"/>
</dbReference>
<evidence type="ECO:0000259" key="10">
    <source>
        <dbReference type="Pfam" id="PF25084"/>
    </source>
</evidence>
<comment type="subunit">
    <text evidence="8">Component of the translation initiation factor 2B (eIF2B) complex which is a heterodecamer of two sets of five different subunits: alpha, beta, gamma, delta and epsilon. Subunits alpha, beta and delta comprise a regulatory subcomplex and subunits epsilon and gamma comprise a catalytic subcomplex. Within the complex, the hexameric regulatory complex resides at the center, with the two heterodimeric catalytic subcomplexes bound on opposite sides.</text>
</comment>
<feature type="compositionally biased region" description="Acidic residues" evidence="9">
    <location>
        <begin position="373"/>
        <end position="396"/>
    </location>
</feature>
<keyword evidence="11" id="KW-0808">Transferase</keyword>
<dbReference type="GO" id="GO:0016746">
    <property type="term" value="F:acyltransferase activity"/>
    <property type="evidence" value="ECO:0007669"/>
    <property type="project" value="UniProtKB-KW"/>
</dbReference>
<dbReference type="AlphaFoldDB" id="A0A8I2YHQ8"/>
<evidence type="ECO:0000256" key="6">
    <source>
        <dbReference type="ARBA" id="ARBA00044196"/>
    </source>
</evidence>
<evidence type="ECO:0000256" key="7">
    <source>
        <dbReference type="ARBA" id="ARBA00044229"/>
    </source>
</evidence>
<comment type="similarity">
    <text evidence="2">Belongs to the eIF-2B gamma/epsilon subunits family.</text>
</comment>
<evidence type="ECO:0000256" key="5">
    <source>
        <dbReference type="ARBA" id="ARBA00022917"/>
    </source>
</evidence>
<keyword evidence="11" id="KW-0012">Acyltransferase</keyword>
<evidence type="ECO:0000256" key="3">
    <source>
        <dbReference type="ARBA" id="ARBA00022490"/>
    </source>
</evidence>
<dbReference type="GO" id="GO:0003743">
    <property type="term" value="F:translation initiation factor activity"/>
    <property type="evidence" value="ECO:0007669"/>
    <property type="project" value="UniProtKB-KW"/>
</dbReference>
<organism evidence="11 12">
    <name type="scientific">Boletus reticuloceps</name>
    <dbReference type="NCBI Taxonomy" id="495285"/>
    <lineage>
        <taxon>Eukaryota</taxon>
        <taxon>Fungi</taxon>
        <taxon>Dikarya</taxon>
        <taxon>Basidiomycota</taxon>
        <taxon>Agaricomycotina</taxon>
        <taxon>Agaricomycetes</taxon>
        <taxon>Agaricomycetidae</taxon>
        <taxon>Boletales</taxon>
        <taxon>Boletineae</taxon>
        <taxon>Boletaceae</taxon>
        <taxon>Boletoideae</taxon>
        <taxon>Boletus</taxon>
    </lineage>
</organism>
<keyword evidence="4" id="KW-0396">Initiation factor</keyword>
<keyword evidence="3" id="KW-0963">Cytoplasm</keyword>
<comment type="subcellular location">
    <subcellularLocation>
        <location evidence="1">Cytoplasm</location>
        <location evidence="1">Cytosol</location>
    </subcellularLocation>
</comment>
<dbReference type="Gene3D" id="3.90.550.10">
    <property type="entry name" value="Spore Coat Polysaccharide Biosynthesis Protein SpsA, Chain A"/>
    <property type="match status" value="1"/>
</dbReference>
<evidence type="ECO:0000256" key="8">
    <source>
        <dbReference type="ARBA" id="ARBA00046432"/>
    </source>
</evidence>
<accession>A0A8I2YHQ8</accession>
<dbReference type="Pfam" id="PF25084">
    <property type="entry name" value="LbH_EIF2B"/>
    <property type="match status" value="1"/>
</dbReference>
<dbReference type="GO" id="GO:0005085">
    <property type="term" value="F:guanyl-nucleotide exchange factor activity"/>
    <property type="evidence" value="ECO:0007669"/>
    <property type="project" value="TreeGrafter"/>
</dbReference>
<dbReference type="OrthoDB" id="1733332at2759"/>
<sequence>MVDYALSWVEQSGIKDVLLICPSSHRPSISHYIHSESPISSSSLRVDIQSFDETQELSVGTCSILRHFSSRIQEDFVLLSCDFIPPQALPLSMLLNKFRSEATSDGAIATSCWFESPTSEKSAAPDEWGSLSQCSPIVWDESTGTLLYIDTLDSADKNAEEFELRMSLLSRYPRAKLSSRFQDSHVYVCKRELLDALQRKTELDSLREDFLPWLCKVHYQATRRLKYGRGKEISSLRVGVIIHREEDGYCVRTNSLPTYLEANRHVALIDAKASISSDSTIGDFTKVDEKTTIKKSVIGKHCIIGKMVKVVGCVLLDHCVVSDGAKLEGSVLGRNTRVGSKAELVRCVTQGGYEVKENESYQNEKLDISDWGAETEDPNEDDDEDEESDESEEEAK</sequence>
<evidence type="ECO:0000256" key="2">
    <source>
        <dbReference type="ARBA" id="ARBA00007878"/>
    </source>
</evidence>
<dbReference type="PANTHER" id="PTHR45989:SF1">
    <property type="entry name" value="TRANSLATION INITIATION FACTOR EIF-2B SUBUNIT GAMMA"/>
    <property type="match status" value="1"/>
</dbReference>
<dbReference type="GO" id="GO:0002183">
    <property type="term" value="P:cytoplasmic translational initiation"/>
    <property type="evidence" value="ECO:0007669"/>
    <property type="project" value="TreeGrafter"/>
</dbReference>
<name>A0A8I2YHQ8_9AGAM</name>
<dbReference type="GO" id="GO:0005829">
    <property type="term" value="C:cytosol"/>
    <property type="evidence" value="ECO:0007669"/>
    <property type="project" value="UniProtKB-SubCell"/>
</dbReference>
<keyword evidence="5" id="KW-0648">Protein biosynthesis</keyword>
<dbReference type="InterPro" id="IPR051960">
    <property type="entry name" value="eIF2B_gamma"/>
</dbReference>
<dbReference type="InterPro" id="IPR029044">
    <property type="entry name" value="Nucleotide-diphossugar_trans"/>
</dbReference>
<reference evidence="11" key="1">
    <citation type="submission" date="2021-03" db="EMBL/GenBank/DDBJ databases">
        <title>Evolutionary innovations through gain and loss of genes in the ectomycorrhizal Boletales.</title>
        <authorList>
            <person name="Wu G."/>
            <person name="Miyauchi S."/>
            <person name="Morin E."/>
            <person name="Yang Z.-L."/>
            <person name="Xu J."/>
            <person name="Martin F.M."/>
        </authorList>
    </citation>
    <scope>NUCLEOTIDE SEQUENCE</scope>
    <source>
        <strain evidence="11">BR01</strain>
    </source>
</reference>
<gene>
    <name evidence="11" type="ORF">JVT61DRAFT_7789</name>
</gene>
<evidence type="ECO:0000256" key="1">
    <source>
        <dbReference type="ARBA" id="ARBA00004514"/>
    </source>
</evidence>
<evidence type="ECO:0000256" key="4">
    <source>
        <dbReference type="ARBA" id="ARBA00022540"/>
    </source>
</evidence>